<dbReference type="InterPro" id="IPR046342">
    <property type="entry name" value="CBS_dom_sf"/>
</dbReference>
<dbReference type="PROSITE" id="PS51371">
    <property type="entry name" value="CBS"/>
    <property type="match status" value="2"/>
</dbReference>
<feature type="domain" description="CBS" evidence="4">
    <location>
        <begin position="224"/>
        <end position="280"/>
    </location>
</feature>
<dbReference type="InterPro" id="IPR000595">
    <property type="entry name" value="cNMP-bd_dom"/>
</dbReference>
<feature type="domain" description="CBS" evidence="4">
    <location>
        <begin position="158"/>
        <end position="216"/>
    </location>
</feature>
<accession>A0A2U3LIT5</accession>
<evidence type="ECO:0000256" key="1">
    <source>
        <dbReference type="ARBA" id="ARBA00023122"/>
    </source>
</evidence>
<dbReference type="Pfam" id="PF00571">
    <property type="entry name" value="CBS"/>
    <property type="match status" value="2"/>
</dbReference>
<organism evidence="5 6">
    <name type="scientific">Candidatus Desulfosporosinus infrequens</name>
    <dbReference type="NCBI Taxonomy" id="2043169"/>
    <lineage>
        <taxon>Bacteria</taxon>
        <taxon>Bacillati</taxon>
        <taxon>Bacillota</taxon>
        <taxon>Clostridia</taxon>
        <taxon>Eubacteriales</taxon>
        <taxon>Desulfitobacteriaceae</taxon>
        <taxon>Desulfosporosinus</taxon>
    </lineage>
</organism>
<dbReference type="Proteomes" id="UP000238916">
    <property type="component" value="Unassembled WGS sequence"/>
</dbReference>
<dbReference type="SMART" id="SM00100">
    <property type="entry name" value="cNMP"/>
    <property type="match status" value="1"/>
</dbReference>
<dbReference type="SUPFAM" id="SSF54631">
    <property type="entry name" value="CBS-domain pair"/>
    <property type="match status" value="1"/>
</dbReference>
<evidence type="ECO:0000313" key="5">
    <source>
        <dbReference type="EMBL" id="SPF51865.1"/>
    </source>
</evidence>
<dbReference type="Pfam" id="PF03445">
    <property type="entry name" value="DUF294"/>
    <property type="match status" value="1"/>
</dbReference>
<sequence length="625" mass="70030">MLLSLKQFKPFDQLPDNVLLELSQTVPVKTYPTGSFIFVEGEKSLGSLFLVLSGVVEILTGNGAARLRSQGDFFGETVILTGKRYPASAKVLAEVTCYVLGREVFENLIQNYQAVASYFNRVLTDRLCGLYTEMLQDQPLESFGLGSERFKQKVYDIMSVPVETCPPHTPINDLARLFTKKKISSMVVTDPNGKMLGLVSERDIISKVLARDGNPSVVAAGDIMQQDPPTLVANAFFYQALLTMLKSHGKYIVVTDKKRPIGIVTIGDLTRARITSSLTIVKDIELAGSIPELAQAIKQINNTVATMISEKASASEIGEVVSELYDILTRRLLLLAENLMAEKGLGRPPVDYCWLTMGSGGREELTPSSDQDSAIMYADVSPEEEGKIKDYFRELAEYVTDGLDKCGLIKCPGNIMPTNPEWCRSLTTWKSTVQQWASTLDPDAVRQFTIFLDFRPVYGQEYLAQTLRDYTLRLFRTTPALLHFLTQDALSHRVPLNLFKHVILEKNKDHKNEVDLKKSACVHIVDCIRIFAMRESVVEVNTLARLKKLVQFEAISADDAEYYEAAFQSLMMFRMRENLRKLGLGFAPDNYINPNNLSERERSVMRESFLAVDRLQTVTGLAFQG</sequence>
<reference evidence="6" key="1">
    <citation type="submission" date="2018-02" db="EMBL/GenBank/DDBJ databases">
        <authorList>
            <person name="Hausmann B."/>
        </authorList>
    </citation>
    <scope>NUCLEOTIDE SEQUENCE [LARGE SCALE GENOMIC DNA]</scope>
    <source>
        <strain evidence="6">Peat soil MAG SbF1</strain>
    </source>
</reference>
<dbReference type="CDD" id="cd00038">
    <property type="entry name" value="CAP_ED"/>
    <property type="match status" value="1"/>
</dbReference>
<dbReference type="SUPFAM" id="SSF51206">
    <property type="entry name" value="cAMP-binding domain-like"/>
    <property type="match status" value="1"/>
</dbReference>
<dbReference type="GO" id="GO:0008773">
    <property type="term" value="F:[protein-PII] uridylyltransferase activity"/>
    <property type="evidence" value="ECO:0007669"/>
    <property type="project" value="InterPro"/>
</dbReference>
<dbReference type="Pfam" id="PF00027">
    <property type="entry name" value="cNMP_binding"/>
    <property type="match status" value="1"/>
</dbReference>
<dbReference type="Gene3D" id="3.10.580.10">
    <property type="entry name" value="CBS-domain"/>
    <property type="match status" value="1"/>
</dbReference>
<dbReference type="EMBL" id="OMOF01000490">
    <property type="protein sequence ID" value="SPF51865.1"/>
    <property type="molecule type" value="Genomic_DNA"/>
</dbReference>
<gene>
    <name evidence="5" type="ORF">SBF1_540005</name>
</gene>
<dbReference type="PROSITE" id="PS50042">
    <property type="entry name" value="CNMP_BINDING_3"/>
    <property type="match status" value="1"/>
</dbReference>
<protein>
    <submittedName>
        <fullName evidence="5">Cyclic nucleotide-binding domain protein</fullName>
    </submittedName>
</protein>
<dbReference type="PANTHER" id="PTHR43080:SF2">
    <property type="entry name" value="CBS DOMAIN-CONTAINING PROTEIN"/>
    <property type="match status" value="1"/>
</dbReference>
<dbReference type="InterPro" id="IPR018490">
    <property type="entry name" value="cNMP-bd_dom_sf"/>
</dbReference>
<dbReference type="Gene3D" id="3.30.460.10">
    <property type="entry name" value="Beta Polymerase, domain 2"/>
    <property type="match status" value="1"/>
</dbReference>
<evidence type="ECO:0000256" key="2">
    <source>
        <dbReference type="PROSITE-ProRule" id="PRU00703"/>
    </source>
</evidence>
<dbReference type="SMART" id="SM00116">
    <property type="entry name" value="CBS"/>
    <property type="match status" value="2"/>
</dbReference>
<dbReference type="InterPro" id="IPR000644">
    <property type="entry name" value="CBS_dom"/>
</dbReference>
<keyword evidence="1 2" id="KW-0129">CBS domain</keyword>
<dbReference type="InterPro" id="IPR051257">
    <property type="entry name" value="Diverse_CBS-Domain"/>
</dbReference>
<evidence type="ECO:0000259" key="3">
    <source>
        <dbReference type="PROSITE" id="PS50042"/>
    </source>
</evidence>
<dbReference type="Gene3D" id="2.60.120.10">
    <property type="entry name" value="Jelly Rolls"/>
    <property type="match status" value="1"/>
</dbReference>
<dbReference type="InterPro" id="IPR018821">
    <property type="entry name" value="DUF294_put_nucleoTrafse_sb-bd"/>
</dbReference>
<dbReference type="Pfam" id="PF10335">
    <property type="entry name" value="DUF294_C"/>
    <property type="match status" value="1"/>
</dbReference>
<dbReference type="SUPFAM" id="SSF81301">
    <property type="entry name" value="Nucleotidyltransferase"/>
    <property type="match status" value="1"/>
</dbReference>
<name>A0A2U3LIT5_9FIRM</name>
<dbReference type="InterPro" id="IPR005105">
    <property type="entry name" value="GlnD_Uridyltrans_N"/>
</dbReference>
<dbReference type="InterPro" id="IPR014710">
    <property type="entry name" value="RmlC-like_jellyroll"/>
</dbReference>
<dbReference type="PANTHER" id="PTHR43080">
    <property type="entry name" value="CBS DOMAIN-CONTAINING PROTEIN CBSX3, MITOCHONDRIAL"/>
    <property type="match status" value="1"/>
</dbReference>
<dbReference type="CDD" id="cd05401">
    <property type="entry name" value="NT_GlnE_GlnD_like"/>
    <property type="match status" value="1"/>
</dbReference>
<evidence type="ECO:0000259" key="4">
    <source>
        <dbReference type="PROSITE" id="PS51371"/>
    </source>
</evidence>
<evidence type="ECO:0000313" key="6">
    <source>
        <dbReference type="Proteomes" id="UP000238916"/>
    </source>
</evidence>
<proteinExistence type="predicted"/>
<feature type="domain" description="Cyclic nucleotide-binding" evidence="3">
    <location>
        <begin position="10"/>
        <end position="109"/>
    </location>
</feature>
<dbReference type="InterPro" id="IPR043519">
    <property type="entry name" value="NT_sf"/>
</dbReference>
<dbReference type="AlphaFoldDB" id="A0A2U3LIT5"/>